<name>E9G632_DAPPU</name>
<protein>
    <submittedName>
        <fullName evidence="1">Uncharacterized protein</fullName>
    </submittedName>
</protein>
<sequence>MNMTRRTMKTSMDAQHICWCGSNQIESPPPQSSSSKTRWNITARQEYDLSLAYGAPVLGTAYNSTIRIVV</sequence>
<dbReference type="KEGG" id="dpx:DAPPUDRAFT_238310"/>
<dbReference type="Proteomes" id="UP000000305">
    <property type="component" value="Unassembled WGS sequence"/>
</dbReference>
<evidence type="ECO:0000313" key="2">
    <source>
        <dbReference type="Proteomes" id="UP000000305"/>
    </source>
</evidence>
<evidence type="ECO:0000313" key="1">
    <source>
        <dbReference type="EMBL" id="EFX85064.1"/>
    </source>
</evidence>
<dbReference type="EMBL" id="GL732533">
    <property type="protein sequence ID" value="EFX85064.1"/>
    <property type="molecule type" value="Genomic_DNA"/>
</dbReference>
<dbReference type="InParanoid" id="E9G632"/>
<dbReference type="HOGENOM" id="CLU_2760355_0_0_1"/>
<dbReference type="AlphaFoldDB" id="E9G632"/>
<reference evidence="1 2" key="1">
    <citation type="journal article" date="2011" name="Science">
        <title>The ecoresponsive genome of Daphnia pulex.</title>
        <authorList>
            <person name="Colbourne J.K."/>
            <person name="Pfrender M.E."/>
            <person name="Gilbert D."/>
            <person name="Thomas W.K."/>
            <person name="Tucker A."/>
            <person name="Oakley T.H."/>
            <person name="Tokishita S."/>
            <person name="Aerts A."/>
            <person name="Arnold G.J."/>
            <person name="Basu M.K."/>
            <person name="Bauer D.J."/>
            <person name="Caceres C.E."/>
            <person name="Carmel L."/>
            <person name="Casola C."/>
            <person name="Choi J.H."/>
            <person name="Detter J.C."/>
            <person name="Dong Q."/>
            <person name="Dusheyko S."/>
            <person name="Eads B.D."/>
            <person name="Frohlich T."/>
            <person name="Geiler-Samerotte K.A."/>
            <person name="Gerlach D."/>
            <person name="Hatcher P."/>
            <person name="Jogdeo S."/>
            <person name="Krijgsveld J."/>
            <person name="Kriventseva E.V."/>
            <person name="Kultz D."/>
            <person name="Laforsch C."/>
            <person name="Lindquist E."/>
            <person name="Lopez J."/>
            <person name="Manak J.R."/>
            <person name="Muller J."/>
            <person name="Pangilinan J."/>
            <person name="Patwardhan R.P."/>
            <person name="Pitluck S."/>
            <person name="Pritham E.J."/>
            <person name="Rechtsteiner A."/>
            <person name="Rho M."/>
            <person name="Rogozin I.B."/>
            <person name="Sakarya O."/>
            <person name="Salamov A."/>
            <person name="Schaack S."/>
            <person name="Shapiro H."/>
            <person name="Shiga Y."/>
            <person name="Skalitzky C."/>
            <person name="Smith Z."/>
            <person name="Souvorov A."/>
            <person name="Sung W."/>
            <person name="Tang Z."/>
            <person name="Tsuchiya D."/>
            <person name="Tu H."/>
            <person name="Vos H."/>
            <person name="Wang M."/>
            <person name="Wolf Y.I."/>
            <person name="Yamagata H."/>
            <person name="Yamada T."/>
            <person name="Ye Y."/>
            <person name="Shaw J.R."/>
            <person name="Andrews J."/>
            <person name="Crease T.J."/>
            <person name="Tang H."/>
            <person name="Lucas S.M."/>
            <person name="Robertson H.M."/>
            <person name="Bork P."/>
            <person name="Koonin E.V."/>
            <person name="Zdobnov E.M."/>
            <person name="Grigoriev I.V."/>
            <person name="Lynch M."/>
            <person name="Boore J.L."/>
        </authorList>
    </citation>
    <scope>NUCLEOTIDE SEQUENCE [LARGE SCALE GENOMIC DNA]</scope>
</reference>
<organism evidence="1 2">
    <name type="scientific">Daphnia pulex</name>
    <name type="common">Water flea</name>
    <dbReference type="NCBI Taxonomy" id="6669"/>
    <lineage>
        <taxon>Eukaryota</taxon>
        <taxon>Metazoa</taxon>
        <taxon>Ecdysozoa</taxon>
        <taxon>Arthropoda</taxon>
        <taxon>Crustacea</taxon>
        <taxon>Branchiopoda</taxon>
        <taxon>Diplostraca</taxon>
        <taxon>Cladocera</taxon>
        <taxon>Anomopoda</taxon>
        <taxon>Daphniidae</taxon>
        <taxon>Daphnia</taxon>
    </lineage>
</organism>
<gene>
    <name evidence="1" type="ORF">DAPPUDRAFT_238310</name>
</gene>
<proteinExistence type="predicted"/>
<accession>E9G632</accession>
<keyword evidence="2" id="KW-1185">Reference proteome</keyword>